<dbReference type="PROSITE" id="PS50020">
    <property type="entry name" value="WW_DOMAIN_2"/>
    <property type="match status" value="1"/>
</dbReference>
<evidence type="ECO:0000256" key="4">
    <source>
        <dbReference type="ARBA" id="ARBA00023123"/>
    </source>
</evidence>
<evidence type="ECO:0000259" key="11">
    <source>
        <dbReference type="PROSITE" id="PS50020"/>
    </source>
</evidence>
<dbReference type="Proteomes" id="UP000054408">
    <property type="component" value="Unassembled WGS sequence"/>
</dbReference>
<dbReference type="GO" id="GO:0005524">
    <property type="term" value="F:ATP binding"/>
    <property type="evidence" value="ECO:0007669"/>
    <property type="project" value="UniProtKB-UniRule"/>
</dbReference>
<feature type="domain" description="SH3" evidence="10">
    <location>
        <begin position="1494"/>
        <end position="1553"/>
    </location>
</feature>
<keyword evidence="4 8" id="KW-0518">Myosin</keyword>
<dbReference type="PROSITE" id="PS51456">
    <property type="entry name" value="MYOSIN_MOTOR"/>
    <property type="match status" value="1"/>
</dbReference>
<proteinExistence type="inferred from homology"/>
<dbReference type="Gene3D" id="1.20.58.530">
    <property type="match status" value="1"/>
</dbReference>
<dbReference type="InterPro" id="IPR001609">
    <property type="entry name" value="Myosin_head_motor_dom-like"/>
</dbReference>
<dbReference type="Gene3D" id="1.25.40.530">
    <property type="entry name" value="MyTH4 domain"/>
    <property type="match status" value="1"/>
</dbReference>
<dbReference type="SUPFAM" id="SSF50044">
    <property type="entry name" value="SH3-domain"/>
    <property type="match status" value="2"/>
</dbReference>
<dbReference type="Pfam" id="PF00063">
    <property type="entry name" value="Myosin_head"/>
    <property type="match status" value="1"/>
</dbReference>
<dbReference type="EMBL" id="GL349469">
    <property type="protein sequence ID" value="KNC51726.1"/>
    <property type="molecule type" value="Genomic_DNA"/>
</dbReference>
<evidence type="ECO:0000256" key="7">
    <source>
        <dbReference type="PROSITE-ProRule" id="PRU00192"/>
    </source>
</evidence>
<keyword evidence="6 8" id="KW-0009">Actin-binding</keyword>
<dbReference type="OMA" id="MKQIRDN"/>
<dbReference type="Gene3D" id="2.30.30.40">
    <property type="entry name" value="SH3 Domains"/>
    <property type="match status" value="2"/>
</dbReference>
<keyword evidence="5 8" id="KW-0505">Motor protein</keyword>
<organism evidence="15 16">
    <name type="scientific">Thecamonas trahens ATCC 50062</name>
    <dbReference type="NCBI Taxonomy" id="461836"/>
    <lineage>
        <taxon>Eukaryota</taxon>
        <taxon>Apusozoa</taxon>
        <taxon>Apusomonadida</taxon>
        <taxon>Apusomonadidae</taxon>
        <taxon>Thecamonas</taxon>
    </lineage>
</organism>
<feature type="domain" description="Myosin N-terminal SH3-like" evidence="14">
    <location>
        <begin position="53"/>
        <end position="103"/>
    </location>
</feature>
<comment type="similarity">
    <text evidence="8">Belongs to the TRAFAC class myosin-kinesin ATPase superfamily. Myosin family.</text>
</comment>
<dbReference type="Gene3D" id="2.20.70.10">
    <property type="match status" value="1"/>
</dbReference>
<evidence type="ECO:0000313" key="15">
    <source>
        <dbReference type="EMBL" id="KNC51726.1"/>
    </source>
</evidence>
<dbReference type="eggNOG" id="KOG1029">
    <property type="taxonomic scope" value="Eukaryota"/>
</dbReference>
<dbReference type="Gene3D" id="3.40.850.10">
    <property type="entry name" value="Kinesin motor domain"/>
    <property type="match status" value="1"/>
</dbReference>
<dbReference type="InterPro" id="IPR036020">
    <property type="entry name" value="WW_dom_sf"/>
</dbReference>
<evidence type="ECO:0000259" key="14">
    <source>
        <dbReference type="PROSITE" id="PS51844"/>
    </source>
</evidence>
<sequence>MDHNNHLLELKHSSVATISACTPEGVDYYHNSITGETSWEKPAELRTADDYEDAGDWVWYPDEDAAYVPAKVLQAYSDGSMSLQLENGTKVEYRKSKKNKKDLVPLKKSSLQRLMDDLVQMDSIDEGMIIHNLRERFYKDKIYTNVGTILISVNPFKGLGLYTPTVIDRYYHKGISTLPPHVFQIADEAYRKMMEGIRGQTDQSVLISGESGAGKTEATKQVLSYLAETAGSVSGVEQMILMANPILEAFGNAKTLRNNNSSRFGKWIEVFFTPMEGKIAGGKINNYLLEKSRVCFQIEGERNYHIFYHLTKAASEPLRAKLMLQGPDAYRYAMMGGCHSVEYMDDAEEFAEVEKAFEELEFGTEAKETLYTMVAAIAHLGNVDFVNNEQDQATITDPAELEMAAQLFCVEPSALQQAVTSRTMRIPGQEPTLIPLDSVQATDNRDALSKMIYSKMFDWVVERINSSLKPTIRGPFNIIGVLDIFGFEIFENNSFEQMCINYANEKLQQHFNQHTFKLEEALYQSEGIVYDHVEFIDNQPCLDLVENKPNGIIAMLDEEVVMPKGSDESFLRKLHQRHDRKSPRYIKPLRPPTAFVIDHYAGQVVYDVRGFLEKNRDTLQEDLLTLISGSGSGFLRTIFESDAAAASSKGRKTTLGSQFKDQLSALMNTLAKTTPHYVRCIKSNSLKTAGIFEGTNCLLQLRYSGVFEAVEIRKKGFPFRYTHEEFMKRYGFLGENIPRSAPFPDQCRQLLGQLRGDFSQIQIGSTRVLYRQGPHRELELLRAVELEKVVIVCQSVMRGHYCRVQYRRMKAAHPKLERAISTRSLPVLEEALASAEGIHFPMFSLVQARTLRETILEENRIRDELQKYVSVDPEPVYDKIQALLDRAEAIGFADPVVQKMRERVKLIHERKETVKMLDAAVAAMDLSQLQAGIRRAQACTLNKAHPSCQAALAAIERIKQEQALVAKLKAALAVGAMVGRDTGSADPSGLTAVLAEAAAFGMQTAPGKAAAFEAETMVAIRNALRGEDWSALDKAIKAGLKGGVASPEMDAAKAELAHQAAVDTVLANLVEGIRDFDDACLQMELQNAYGLNMQTGEWSDVVAQAQALYDQVYAARTAMQQGTAAVDDAYLKQGIDIADSYGCNNAEVQAARALYDQIVHYKAYARDAIQRCQRHLLEEATAGANAIGLNSPEVQQMRQLLSLDKVAFLKKEFEAAQALRDESRMTRVAIAIKDEFFQANGASKFALPQCPLFKSREEFSKAKMFGKKKRRDGMFEWAKEGIPGSMMRKIEQDPLMVKLCKKMAKNIQGFMGDKKLSEPLFLAQEIVNEACANEAIRDEMYANVAKQVTQNPNPDSATRGWQLMQICLQSFPPSSDFENYLEQFIRTNARRTPSAEPEHFLKWFHEVIRTGVKKIKVADVASRKRAQSAVMPESGYYRAPVTASLAYTAARIPVPDITQKRYRAPAADPVGTAYSAPAATAAVAAPAAAPPATSAGQSARAAYQFDARDNTEISFAPGDIITNVDTSGGDWWTGTINGMHGMFPAAYTELVEAAPAAPPTPAPPAAAPVPQGPRAEALYPVDESDPGYLSLAAGDVIDLESTDEVAPGWLRGTLNGVTGLLPSNYVRIL</sequence>
<dbReference type="Pfam" id="PF00784">
    <property type="entry name" value="MyTH4"/>
    <property type="match status" value="1"/>
</dbReference>
<reference evidence="15 16" key="1">
    <citation type="submission" date="2010-05" db="EMBL/GenBank/DDBJ databases">
        <title>The Genome Sequence of Thecamonas trahens ATCC 50062.</title>
        <authorList>
            <consortium name="The Broad Institute Genome Sequencing Platform"/>
            <person name="Russ C."/>
            <person name="Cuomo C."/>
            <person name="Shea T."/>
            <person name="Young S.K."/>
            <person name="Zeng Q."/>
            <person name="Koehrsen M."/>
            <person name="Haas B."/>
            <person name="Borodovsky M."/>
            <person name="Guigo R."/>
            <person name="Alvarado L."/>
            <person name="Berlin A."/>
            <person name="Bochicchio J."/>
            <person name="Borenstein D."/>
            <person name="Chapman S."/>
            <person name="Chen Z."/>
            <person name="Freedman E."/>
            <person name="Gellesch M."/>
            <person name="Goldberg J."/>
            <person name="Griggs A."/>
            <person name="Gujja S."/>
            <person name="Heilman E."/>
            <person name="Heiman D."/>
            <person name="Hepburn T."/>
            <person name="Howarth C."/>
            <person name="Jen D."/>
            <person name="Larson L."/>
            <person name="Mehta T."/>
            <person name="Park D."/>
            <person name="Pearson M."/>
            <person name="Roberts A."/>
            <person name="Saif S."/>
            <person name="Shenoy N."/>
            <person name="Sisk P."/>
            <person name="Stolte C."/>
            <person name="Sykes S."/>
            <person name="Thomson T."/>
            <person name="Walk T."/>
            <person name="White J."/>
            <person name="Yandava C."/>
            <person name="Burger G."/>
            <person name="Gray M.W."/>
            <person name="Holland P.W.H."/>
            <person name="King N."/>
            <person name="Lang F.B.F."/>
            <person name="Roger A.J."/>
            <person name="Ruiz-Trillo I."/>
            <person name="Lander E."/>
            <person name="Nusbaum C."/>
        </authorList>
    </citation>
    <scope>NUCLEOTIDE SEQUENCE [LARGE SCALE GENOMIC DNA]</scope>
    <source>
        <strain evidence="15 16">ATCC 50062</strain>
    </source>
</reference>
<dbReference type="GO" id="GO:0007015">
    <property type="term" value="P:actin filament organization"/>
    <property type="evidence" value="ECO:0007669"/>
    <property type="project" value="TreeGrafter"/>
</dbReference>
<dbReference type="eggNOG" id="KOG0160">
    <property type="taxonomic scope" value="Eukaryota"/>
</dbReference>
<dbReference type="InterPro" id="IPR001452">
    <property type="entry name" value="SH3_domain"/>
</dbReference>
<feature type="binding site" evidence="8">
    <location>
        <begin position="209"/>
        <end position="216"/>
    </location>
    <ligand>
        <name>ATP</name>
        <dbReference type="ChEBI" id="CHEBI:30616"/>
    </ligand>
</feature>
<dbReference type="InterPro" id="IPR036961">
    <property type="entry name" value="Kinesin_motor_dom_sf"/>
</dbReference>
<dbReference type="GO" id="GO:0000146">
    <property type="term" value="F:microfilament motor activity"/>
    <property type="evidence" value="ECO:0007669"/>
    <property type="project" value="TreeGrafter"/>
</dbReference>
<keyword evidence="2 8" id="KW-0547">Nucleotide-binding</keyword>
<dbReference type="PANTHER" id="PTHR13140">
    <property type="entry name" value="MYOSIN"/>
    <property type="match status" value="1"/>
</dbReference>
<dbReference type="Gene3D" id="1.10.10.820">
    <property type="match status" value="1"/>
</dbReference>
<name>A0A0L0DHZ6_THETB</name>
<keyword evidence="3 8" id="KW-0067">ATP-binding</keyword>
<dbReference type="GO" id="GO:0051015">
    <property type="term" value="F:actin filament binding"/>
    <property type="evidence" value="ECO:0007669"/>
    <property type="project" value="TreeGrafter"/>
</dbReference>
<dbReference type="Gene3D" id="1.20.120.720">
    <property type="entry name" value="Myosin VI head, motor domain, U50 subdomain"/>
    <property type="match status" value="1"/>
</dbReference>
<protein>
    <submittedName>
        <fullName evidence="15">Myosin VIIA</fullName>
    </submittedName>
</protein>
<dbReference type="InterPro" id="IPR000857">
    <property type="entry name" value="MyTH4_dom"/>
</dbReference>
<feature type="region of interest" description="Disordered" evidence="9">
    <location>
        <begin position="1555"/>
        <end position="1580"/>
    </location>
</feature>
<dbReference type="PROSITE" id="PS50002">
    <property type="entry name" value="SH3"/>
    <property type="match status" value="2"/>
</dbReference>
<evidence type="ECO:0000256" key="5">
    <source>
        <dbReference type="ARBA" id="ARBA00023175"/>
    </source>
</evidence>
<dbReference type="PROSITE" id="PS50096">
    <property type="entry name" value="IQ"/>
    <property type="match status" value="1"/>
</dbReference>
<evidence type="ECO:0000256" key="2">
    <source>
        <dbReference type="ARBA" id="ARBA00022741"/>
    </source>
</evidence>
<dbReference type="STRING" id="461836.A0A0L0DHZ6"/>
<keyword evidence="16" id="KW-1185">Reference proteome</keyword>
<keyword evidence="1 7" id="KW-0728">SH3 domain</keyword>
<dbReference type="InterPro" id="IPR001202">
    <property type="entry name" value="WW_dom"/>
</dbReference>
<evidence type="ECO:0000259" key="12">
    <source>
        <dbReference type="PROSITE" id="PS51016"/>
    </source>
</evidence>
<dbReference type="PROSITE" id="PS51844">
    <property type="entry name" value="SH3_LIKE"/>
    <property type="match status" value="1"/>
</dbReference>
<evidence type="ECO:0000259" key="13">
    <source>
        <dbReference type="PROSITE" id="PS51456"/>
    </source>
</evidence>
<dbReference type="GeneID" id="25566638"/>
<dbReference type="SMART" id="SM00242">
    <property type="entry name" value="MYSc"/>
    <property type="match status" value="1"/>
</dbReference>
<evidence type="ECO:0000256" key="9">
    <source>
        <dbReference type="SAM" id="MobiDB-lite"/>
    </source>
</evidence>
<feature type="domain" description="MyTH4" evidence="12">
    <location>
        <begin position="1277"/>
        <end position="1436"/>
    </location>
</feature>
<dbReference type="CDD" id="cd00201">
    <property type="entry name" value="WW"/>
    <property type="match status" value="1"/>
</dbReference>
<dbReference type="PROSITE" id="PS51016">
    <property type="entry name" value="MYTH4"/>
    <property type="match status" value="1"/>
</dbReference>
<dbReference type="InterPro" id="IPR027417">
    <property type="entry name" value="P-loop_NTPase"/>
</dbReference>
<dbReference type="Pfam" id="PF14604">
    <property type="entry name" value="SH3_9"/>
    <property type="match status" value="2"/>
</dbReference>
<evidence type="ECO:0000256" key="6">
    <source>
        <dbReference type="ARBA" id="ARBA00023203"/>
    </source>
</evidence>
<dbReference type="SUPFAM" id="SSF52540">
    <property type="entry name" value="P-loop containing nucleoside triphosphate hydrolases"/>
    <property type="match status" value="1"/>
</dbReference>
<dbReference type="InterPro" id="IPR038185">
    <property type="entry name" value="MyTH4_dom_sf"/>
</dbReference>
<dbReference type="GO" id="GO:0005737">
    <property type="term" value="C:cytoplasm"/>
    <property type="evidence" value="ECO:0007669"/>
    <property type="project" value="TreeGrafter"/>
</dbReference>
<accession>A0A0L0DHZ6</accession>
<dbReference type="GO" id="GO:0016459">
    <property type="term" value="C:myosin complex"/>
    <property type="evidence" value="ECO:0007669"/>
    <property type="project" value="UniProtKB-KW"/>
</dbReference>
<gene>
    <name evidence="15" type="ORF">AMSG_07795</name>
</gene>
<feature type="domain" description="WW" evidence="11">
    <location>
        <begin position="22"/>
        <end position="44"/>
    </location>
</feature>
<dbReference type="InterPro" id="IPR036028">
    <property type="entry name" value="SH3-like_dom_sf"/>
</dbReference>
<dbReference type="SMART" id="SM00139">
    <property type="entry name" value="MyTH4"/>
    <property type="match status" value="1"/>
</dbReference>
<dbReference type="GO" id="GO:0016020">
    <property type="term" value="C:membrane"/>
    <property type="evidence" value="ECO:0007669"/>
    <property type="project" value="TreeGrafter"/>
</dbReference>
<dbReference type="PANTHER" id="PTHR13140:SF706">
    <property type="entry name" value="DILUTE CLASS UNCONVENTIONAL MYOSIN, ISOFORM C"/>
    <property type="match status" value="1"/>
</dbReference>
<dbReference type="Gene3D" id="1.20.5.4820">
    <property type="match status" value="1"/>
</dbReference>
<dbReference type="RefSeq" id="XP_013755855.1">
    <property type="nucleotide sequence ID" value="XM_013900401.1"/>
</dbReference>
<evidence type="ECO:0000313" key="16">
    <source>
        <dbReference type="Proteomes" id="UP000054408"/>
    </source>
</evidence>
<dbReference type="OrthoDB" id="6108017at2759"/>
<feature type="domain" description="Myosin motor" evidence="13">
    <location>
        <begin position="113"/>
        <end position="783"/>
    </location>
</feature>
<feature type="region of interest" description="Actin-binding" evidence="8">
    <location>
        <begin position="663"/>
        <end position="685"/>
    </location>
</feature>
<evidence type="ECO:0000259" key="10">
    <source>
        <dbReference type="PROSITE" id="PS50002"/>
    </source>
</evidence>
<evidence type="ECO:0000256" key="8">
    <source>
        <dbReference type="PROSITE-ProRule" id="PRU00782"/>
    </source>
</evidence>
<dbReference type="InterPro" id="IPR004009">
    <property type="entry name" value="SH3_Myosin"/>
</dbReference>
<evidence type="ECO:0000256" key="3">
    <source>
        <dbReference type="ARBA" id="ARBA00022840"/>
    </source>
</evidence>
<feature type="domain" description="SH3" evidence="10">
    <location>
        <begin position="1570"/>
        <end position="1629"/>
    </location>
</feature>
<dbReference type="FunFam" id="1.10.10.820:FF:000001">
    <property type="entry name" value="Myosin heavy chain"/>
    <property type="match status" value="1"/>
</dbReference>
<feature type="compositionally biased region" description="Pro residues" evidence="9">
    <location>
        <begin position="1556"/>
        <end position="1571"/>
    </location>
</feature>
<dbReference type="SMART" id="SM00326">
    <property type="entry name" value="SH3"/>
    <property type="match status" value="2"/>
</dbReference>
<evidence type="ECO:0000256" key="1">
    <source>
        <dbReference type="ARBA" id="ARBA00022443"/>
    </source>
</evidence>
<dbReference type="SUPFAM" id="SSF51045">
    <property type="entry name" value="WW domain"/>
    <property type="match status" value="1"/>
</dbReference>
<dbReference type="PRINTS" id="PR00193">
    <property type="entry name" value="MYOSINHEAVY"/>
</dbReference>